<accession>A0A160PDR3</accession>
<dbReference type="EMBL" id="AP014809">
    <property type="protein sequence ID" value="BAU90636.1"/>
    <property type="molecule type" value="Genomic_DNA"/>
</dbReference>
<sequence>MDVFGSDAHPADPGPRHVEEDLLFGEVAGRTIGADGTLADADTRLIRAVEDVLRDGGDAVHLADPRGAKDRIVVFAPRDREGAIKSDSVQTD</sequence>
<evidence type="ECO:0000313" key="2">
    <source>
        <dbReference type="Proteomes" id="UP000218288"/>
    </source>
</evidence>
<protein>
    <submittedName>
        <fullName evidence="1">Uncharacterized protein</fullName>
    </submittedName>
</protein>
<reference evidence="1 2" key="1">
    <citation type="journal article" date="2016" name="Genome Announc.">
        <title>Complete Genome Sequence of Methylobacterium populi P-1M, Isolated from Pink-Pigmented Household Biofilm.</title>
        <authorList>
            <person name="Morohoshi T."/>
            <person name="Ikeda T."/>
        </authorList>
    </citation>
    <scope>NUCLEOTIDE SEQUENCE [LARGE SCALE GENOMIC DNA]</scope>
    <source>
        <strain evidence="1 2">P-1M</strain>
    </source>
</reference>
<name>A0A160PDR3_9HYPH</name>
<dbReference type="Proteomes" id="UP000218288">
    <property type="component" value="Chromosome"/>
</dbReference>
<organism evidence="1 2">
    <name type="scientific">Methylorubrum populi</name>
    <dbReference type="NCBI Taxonomy" id="223967"/>
    <lineage>
        <taxon>Bacteria</taxon>
        <taxon>Pseudomonadati</taxon>
        <taxon>Pseudomonadota</taxon>
        <taxon>Alphaproteobacteria</taxon>
        <taxon>Hyphomicrobiales</taxon>
        <taxon>Methylobacteriaceae</taxon>
        <taxon>Methylorubrum</taxon>
    </lineage>
</organism>
<gene>
    <name evidence="1" type="ORF">MPPM_2031</name>
</gene>
<proteinExistence type="predicted"/>
<dbReference type="AlphaFoldDB" id="A0A160PDR3"/>
<evidence type="ECO:0000313" key="1">
    <source>
        <dbReference type="EMBL" id="BAU90636.1"/>
    </source>
</evidence>